<accession>A0ACC1TFG3</accession>
<proteinExistence type="predicted"/>
<protein>
    <submittedName>
        <fullName evidence="1">Uncharacterized protein</fullName>
    </submittedName>
</protein>
<reference evidence="1" key="1">
    <citation type="submission" date="2022-09" db="EMBL/GenBank/DDBJ databases">
        <title>A Global Phylogenomic Analysis of the Shiitake Genus Lentinula.</title>
        <authorList>
            <consortium name="DOE Joint Genome Institute"/>
            <person name="Sierra-Patev S."/>
            <person name="Min B."/>
            <person name="Naranjo-Ortiz M."/>
            <person name="Looney B."/>
            <person name="Konkel Z."/>
            <person name="Slot J.C."/>
            <person name="Sakamoto Y."/>
            <person name="Steenwyk J.L."/>
            <person name="Rokas A."/>
            <person name="Carro J."/>
            <person name="Camarero S."/>
            <person name="Ferreira P."/>
            <person name="Molpeceres G."/>
            <person name="Ruiz-Duenas F.J."/>
            <person name="Serrano A."/>
            <person name="Henrissat B."/>
            <person name="Drula E."/>
            <person name="Hughes K.W."/>
            <person name="Mata J.L."/>
            <person name="Ishikawa N.K."/>
            <person name="Vargas-Isla R."/>
            <person name="Ushijima S."/>
            <person name="Smith C.A."/>
            <person name="Ahrendt S."/>
            <person name="Andreopoulos W."/>
            <person name="He G."/>
            <person name="Labutti K."/>
            <person name="Lipzen A."/>
            <person name="Ng V."/>
            <person name="Riley R."/>
            <person name="Sandor L."/>
            <person name="Barry K."/>
            <person name="Martinez A.T."/>
            <person name="Xiao Y."/>
            <person name="Gibbons J.G."/>
            <person name="Terashima K."/>
            <person name="Grigoriev I.V."/>
            <person name="Hibbett D.S."/>
        </authorList>
    </citation>
    <scope>NUCLEOTIDE SEQUENCE</scope>
    <source>
        <strain evidence="1">TMI1499</strain>
    </source>
</reference>
<keyword evidence="2" id="KW-1185">Reference proteome</keyword>
<name>A0ACC1TFG3_9AGAR</name>
<evidence type="ECO:0000313" key="1">
    <source>
        <dbReference type="EMBL" id="KAJ3803457.1"/>
    </source>
</evidence>
<gene>
    <name evidence="1" type="ORF">F5876DRAFT_71406</name>
</gene>
<feature type="non-terminal residue" evidence="1">
    <location>
        <position position="222"/>
    </location>
</feature>
<sequence>MCSFPVGTAPLLTIDSTFVSPITGKGPPFRRLQSTNEAPRLFMLTDDNSLLSSSSDLLSLLPECSHLTSFDLIPSTPPRTVSLGLDTANQQVLHRKFEDVQLDAVTLYICNVGFGGAGKGDRWGHYHTPRGPAARTKESPGTLKAASDVRTTAFDVVQKFPLNNFNESSEDVFIRGKTTDKITKNEDYTQGQEGHHPQSPSPSSGDAVLSCWETGSQFSYHG</sequence>
<organism evidence="1 2">
    <name type="scientific">Lentinula aff. lateritia</name>
    <dbReference type="NCBI Taxonomy" id="2804960"/>
    <lineage>
        <taxon>Eukaryota</taxon>
        <taxon>Fungi</taxon>
        <taxon>Dikarya</taxon>
        <taxon>Basidiomycota</taxon>
        <taxon>Agaricomycotina</taxon>
        <taxon>Agaricomycetes</taxon>
        <taxon>Agaricomycetidae</taxon>
        <taxon>Agaricales</taxon>
        <taxon>Marasmiineae</taxon>
        <taxon>Omphalotaceae</taxon>
        <taxon>Lentinula</taxon>
    </lineage>
</organism>
<evidence type="ECO:0000313" key="2">
    <source>
        <dbReference type="Proteomes" id="UP001163835"/>
    </source>
</evidence>
<comment type="caution">
    <text evidence="1">The sequence shown here is derived from an EMBL/GenBank/DDBJ whole genome shotgun (WGS) entry which is preliminary data.</text>
</comment>
<dbReference type="Proteomes" id="UP001163835">
    <property type="component" value="Unassembled WGS sequence"/>
</dbReference>
<dbReference type="EMBL" id="MU797597">
    <property type="protein sequence ID" value="KAJ3803457.1"/>
    <property type="molecule type" value="Genomic_DNA"/>
</dbReference>